<accession>A0A090QFK1</accession>
<organism evidence="1 2">
    <name type="scientific">Nonlabens ulvanivorans</name>
    <name type="common">Persicivirga ulvanivorans</name>
    <dbReference type="NCBI Taxonomy" id="906888"/>
    <lineage>
        <taxon>Bacteria</taxon>
        <taxon>Pseudomonadati</taxon>
        <taxon>Bacteroidota</taxon>
        <taxon>Flavobacteriia</taxon>
        <taxon>Flavobacteriales</taxon>
        <taxon>Flavobacteriaceae</taxon>
        <taxon>Nonlabens</taxon>
    </lineage>
</organism>
<protein>
    <submittedName>
        <fullName evidence="1">Uncharacterized protein</fullName>
    </submittedName>
</protein>
<comment type="caution">
    <text evidence="1">The sequence shown here is derived from an EMBL/GenBank/DDBJ whole genome shotgun (WGS) entry which is preliminary data.</text>
</comment>
<name>A0A090QFK1_NONUL</name>
<evidence type="ECO:0000313" key="1">
    <source>
        <dbReference type="EMBL" id="GAL00988.1"/>
    </source>
</evidence>
<dbReference type="EMBL" id="BBMM01000007">
    <property type="protein sequence ID" value="GAL00988.1"/>
    <property type="molecule type" value="Genomic_DNA"/>
</dbReference>
<evidence type="ECO:0000313" key="2">
    <source>
        <dbReference type="Proteomes" id="UP000029226"/>
    </source>
</evidence>
<proteinExistence type="predicted"/>
<dbReference type="Proteomes" id="UP000029226">
    <property type="component" value="Unassembled WGS sequence"/>
</dbReference>
<gene>
    <name evidence="1" type="ORF">JCM19314_214</name>
</gene>
<reference evidence="1 2" key="1">
    <citation type="journal article" date="2014" name="Genome Announc.">
        <title>Draft Genome Sequences of Marine Flavobacterium Nonlabens Strains NR17, NR24, NR27, NR32, NR33, and Ara13.</title>
        <authorList>
            <person name="Nakanishi M."/>
            <person name="Meirelles P."/>
            <person name="Suzuki R."/>
            <person name="Takatani N."/>
            <person name="Mino S."/>
            <person name="Suda W."/>
            <person name="Oshima K."/>
            <person name="Hattori M."/>
            <person name="Ohkuma M."/>
            <person name="Hosokawa M."/>
            <person name="Miyashita K."/>
            <person name="Thompson F.L."/>
            <person name="Niwa A."/>
            <person name="Sawabe T."/>
            <person name="Sawabe T."/>
        </authorList>
    </citation>
    <scope>NUCLEOTIDE SEQUENCE [LARGE SCALE GENOMIC DNA]</scope>
    <source>
        <strain evidence="2">JCM19314</strain>
    </source>
</reference>
<dbReference type="AlphaFoldDB" id="A0A090QFK1"/>
<sequence length="161" mass="18527">MKKAKKITYLFGAGASYNAVPILNSLSDLMIKSGSYLKISAPQIFGHIKNPIDRNGFNNFIKFAENLINLGENAREYGTLDTYAKKLHLNSEVEELKKLKFLVSIFFTIWQGYLHTLFPLKEENENDQRVKFQKIDSRYKSLVSNFLLENDSLDSLILTRI</sequence>